<evidence type="ECO:0000256" key="7">
    <source>
        <dbReference type="ARBA" id="ARBA00022777"/>
    </source>
</evidence>
<dbReference type="Proteomes" id="UP000244792">
    <property type="component" value="Chromosome"/>
</dbReference>
<dbReference type="InterPro" id="IPR035907">
    <property type="entry name" value="Hppk_sf"/>
</dbReference>
<keyword evidence="15" id="KW-1185">Reference proteome</keyword>
<dbReference type="EC" id="2.7.6.3" evidence="3"/>
<protein>
    <recommendedName>
        <fullName evidence="4">2-amino-4-hydroxy-6-hydroxymethyldihydropteridine pyrophosphokinase</fullName>
        <ecNumber evidence="3">2.7.6.3</ecNumber>
    </recommendedName>
    <alternativeName>
        <fullName evidence="11">6-hydroxymethyl-7,8-dihydropterin pyrophosphokinase</fullName>
    </alternativeName>
    <alternativeName>
        <fullName evidence="12">7,8-dihydro-6-hydroxymethylpterin-pyrophosphokinase</fullName>
    </alternativeName>
</protein>
<dbReference type="Pfam" id="PF01288">
    <property type="entry name" value="HPPK"/>
    <property type="match status" value="1"/>
</dbReference>
<dbReference type="UniPathway" id="UPA00077">
    <property type="reaction ID" value="UER00155"/>
</dbReference>
<evidence type="ECO:0000256" key="5">
    <source>
        <dbReference type="ARBA" id="ARBA00022679"/>
    </source>
</evidence>
<organism evidence="14 15">
    <name type="scientific">Thermodesulfobium acidiphilum</name>
    <dbReference type="NCBI Taxonomy" id="1794699"/>
    <lineage>
        <taxon>Bacteria</taxon>
        <taxon>Pseudomonadati</taxon>
        <taxon>Thermodesulfobiota</taxon>
        <taxon>Thermodesulfobiia</taxon>
        <taxon>Thermodesulfobiales</taxon>
        <taxon>Thermodesulfobiaceae</taxon>
        <taxon>Thermodesulfobium</taxon>
    </lineage>
</organism>
<reference evidence="14 15" key="1">
    <citation type="submission" date="2017-04" db="EMBL/GenBank/DDBJ databases">
        <title>Genomic insights into metabolism of Thermodesulfobium acidiphilum.</title>
        <authorList>
            <person name="Toshchakov S.V."/>
            <person name="Frolov E.N."/>
            <person name="Kublanov I.V."/>
            <person name="Samarov N.I."/>
            <person name="Novikov A."/>
            <person name="Lebedinsky A.V."/>
            <person name="Bonch-Osmolovskaya E.A."/>
            <person name="Chernyh N.A."/>
        </authorList>
    </citation>
    <scope>NUCLEOTIDE SEQUENCE [LARGE SCALE GENOMIC DNA]</scope>
    <source>
        <strain evidence="14 15">3127-1</strain>
    </source>
</reference>
<keyword evidence="7 14" id="KW-0418">Kinase</keyword>
<dbReference type="SUPFAM" id="SSF55083">
    <property type="entry name" value="6-hydroxymethyl-7,8-dihydropterin pyrophosphokinase, HPPK"/>
    <property type="match status" value="1"/>
</dbReference>
<evidence type="ECO:0000256" key="8">
    <source>
        <dbReference type="ARBA" id="ARBA00022840"/>
    </source>
</evidence>
<dbReference type="AlphaFoldDB" id="A0A2R4W2Q7"/>
<evidence type="ECO:0000256" key="3">
    <source>
        <dbReference type="ARBA" id="ARBA00013253"/>
    </source>
</evidence>
<comment type="similarity">
    <text evidence="2">Belongs to the HPPK family.</text>
</comment>
<sequence length="168" mass="19423">MPFAYLSLGSNIGYRKEYFKKAIKFLRKSCCEVVTISHTYTTDPLEITNQPYFTNCLIIVKTKLSPMSLLYLCKHIEKEIGRFKTFRYGPRVIDIDILSYNYCMGNTDMIKTLNFSYSIVSKELTIPHPKNVERGYINVLFNDVLGNPYKKLQGVNRGDKIGHRASRS</sequence>
<dbReference type="GO" id="GO:0046656">
    <property type="term" value="P:folic acid biosynthetic process"/>
    <property type="evidence" value="ECO:0007669"/>
    <property type="project" value="UniProtKB-KW"/>
</dbReference>
<dbReference type="InterPro" id="IPR000550">
    <property type="entry name" value="Hppk"/>
</dbReference>
<dbReference type="EMBL" id="CP020921">
    <property type="protein sequence ID" value="AWB11063.1"/>
    <property type="molecule type" value="Genomic_DNA"/>
</dbReference>
<evidence type="ECO:0000256" key="1">
    <source>
        <dbReference type="ARBA" id="ARBA00005051"/>
    </source>
</evidence>
<gene>
    <name evidence="14" type="ORF">TDSAC_1727</name>
</gene>
<evidence type="ECO:0000256" key="4">
    <source>
        <dbReference type="ARBA" id="ARBA00016218"/>
    </source>
</evidence>
<keyword evidence="6" id="KW-0547">Nucleotide-binding</keyword>
<accession>A0A2R4W2Q7</accession>
<dbReference type="OrthoDB" id="9808041at2"/>
<evidence type="ECO:0000256" key="12">
    <source>
        <dbReference type="ARBA" id="ARBA00033413"/>
    </source>
</evidence>
<keyword evidence="8" id="KW-0067">ATP-binding</keyword>
<evidence type="ECO:0000256" key="6">
    <source>
        <dbReference type="ARBA" id="ARBA00022741"/>
    </source>
</evidence>
<keyword evidence="5" id="KW-0808">Transferase</keyword>
<dbReference type="Gene3D" id="3.30.70.560">
    <property type="entry name" value="7,8-Dihydro-6-hydroxymethylpterin-pyrophosphokinase HPPK"/>
    <property type="match status" value="1"/>
</dbReference>
<name>A0A2R4W2Q7_THEAF</name>
<evidence type="ECO:0000313" key="15">
    <source>
        <dbReference type="Proteomes" id="UP000244792"/>
    </source>
</evidence>
<dbReference type="CDD" id="cd00483">
    <property type="entry name" value="HPPK"/>
    <property type="match status" value="1"/>
</dbReference>
<feature type="domain" description="7,8-dihydro-6-hydroxymethylpterin-pyrophosphokinase" evidence="13">
    <location>
        <begin position="87"/>
        <end position="98"/>
    </location>
</feature>
<proteinExistence type="inferred from homology"/>
<dbReference type="GO" id="GO:0003848">
    <property type="term" value="F:2-amino-4-hydroxy-6-hydroxymethyldihydropteridine diphosphokinase activity"/>
    <property type="evidence" value="ECO:0007669"/>
    <property type="project" value="UniProtKB-EC"/>
</dbReference>
<evidence type="ECO:0000313" key="14">
    <source>
        <dbReference type="EMBL" id="AWB11063.1"/>
    </source>
</evidence>
<dbReference type="PANTHER" id="PTHR43071:SF1">
    <property type="entry name" value="2-AMINO-4-HYDROXY-6-HYDROXYMETHYLDIHYDROPTERIDINE PYROPHOSPHOKINASE"/>
    <property type="match status" value="1"/>
</dbReference>
<keyword evidence="9" id="KW-0289">Folate biosynthesis</keyword>
<dbReference type="PANTHER" id="PTHR43071">
    <property type="entry name" value="2-AMINO-4-HYDROXY-6-HYDROXYMETHYLDIHYDROPTERIDINE PYROPHOSPHOKINASE"/>
    <property type="match status" value="1"/>
</dbReference>
<evidence type="ECO:0000259" key="13">
    <source>
        <dbReference type="PROSITE" id="PS00794"/>
    </source>
</evidence>
<evidence type="ECO:0000256" key="10">
    <source>
        <dbReference type="ARBA" id="ARBA00029409"/>
    </source>
</evidence>
<dbReference type="GO" id="GO:0046654">
    <property type="term" value="P:tetrahydrofolate biosynthetic process"/>
    <property type="evidence" value="ECO:0007669"/>
    <property type="project" value="UniProtKB-UniPathway"/>
</dbReference>
<evidence type="ECO:0000256" key="9">
    <source>
        <dbReference type="ARBA" id="ARBA00022909"/>
    </source>
</evidence>
<dbReference type="PROSITE" id="PS00794">
    <property type="entry name" value="HPPK"/>
    <property type="match status" value="1"/>
</dbReference>
<comment type="pathway">
    <text evidence="1">Cofactor biosynthesis; tetrahydrofolate biosynthesis; 2-amino-4-hydroxy-6-hydroxymethyl-7,8-dihydropteridine diphosphate from 7,8-dihydroneopterin triphosphate: step 4/4.</text>
</comment>
<dbReference type="RefSeq" id="WP_108310092.1">
    <property type="nucleotide sequence ID" value="NZ_CP020921.1"/>
</dbReference>
<dbReference type="GO" id="GO:0005524">
    <property type="term" value="F:ATP binding"/>
    <property type="evidence" value="ECO:0007669"/>
    <property type="project" value="UniProtKB-KW"/>
</dbReference>
<evidence type="ECO:0000256" key="11">
    <source>
        <dbReference type="ARBA" id="ARBA00029766"/>
    </source>
</evidence>
<dbReference type="NCBIfam" id="TIGR01498">
    <property type="entry name" value="folK"/>
    <property type="match status" value="1"/>
</dbReference>
<evidence type="ECO:0000256" key="2">
    <source>
        <dbReference type="ARBA" id="ARBA00005810"/>
    </source>
</evidence>
<dbReference type="GO" id="GO:0016301">
    <property type="term" value="F:kinase activity"/>
    <property type="evidence" value="ECO:0007669"/>
    <property type="project" value="UniProtKB-KW"/>
</dbReference>
<dbReference type="KEGG" id="taci:TDSAC_1727"/>
<comment type="function">
    <text evidence="10">Catalyzes the transfer of pyrophosphate from adenosine triphosphate (ATP) to 6-hydroxymethyl-7,8-dihydropterin, an enzymatic step in folate biosynthesis pathway.</text>
</comment>